<organism evidence="3">
    <name type="scientific">Cyberlindnera fabianii</name>
    <name type="common">Yeast</name>
    <name type="synonym">Hansenula fabianii</name>
    <dbReference type="NCBI Taxonomy" id="36022"/>
    <lineage>
        <taxon>Eukaryota</taxon>
        <taxon>Fungi</taxon>
        <taxon>Dikarya</taxon>
        <taxon>Ascomycota</taxon>
        <taxon>Saccharomycotina</taxon>
        <taxon>Saccharomycetes</taxon>
        <taxon>Phaffomycetales</taxon>
        <taxon>Phaffomycetaceae</taxon>
        <taxon>Cyberlindnera</taxon>
    </lineage>
</organism>
<dbReference type="OrthoDB" id="1938992at2759"/>
<dbReference type="InterPro" id="IPR038988">
    <property type="entry name" value="Sas4"/>
</dbReference>
<protein>
    <submittedName>
        <fullName evidence="3">CYFA0S09e01948g1_1</fullName>
    </submittedName>
</protein>
<dbReference type="GO" id="GO:0004402">
    <property type="term" value="F:histone acetyltransferase activity"/>
    <property type="evidence" value="ECO:0007669"/>
    <property type="project" value="TreeGrafter"/>
</dbReference>
<accession>A0A061B5R0</accession>
<name>A0A061B5R0_CYBFA</name>
<evidence type="ECO:0000259" key="2">
    <source>
        <dbReference type="Pfam" id="PF15460"/>
    </source>
</evidence>
<proteinExistence type="predicted"/>
<evidence type="ECO:0000256" key="1">
    <source>
        <dbReference type="SAM" id="MobiDB-lite"/>
    </source>
</evidence>
<dbReference type="PANTHER" id="PTHR38422:SF1">
    <property type="entry name" value="SOMETHING ABOUT SILENCING PROTEIN 4"/>
    <property type="match status" value="1"/>
</dbReference>
<sequence>MKEDSYKRKWGKSIAFRGISKQVNLCWWVVMTRSANTQLSPQKRRQTRHSRSTEEGKIDESLFNFEEDPGVINTEQEIRIVELVEGGEALPIDFNFSREKIQITTDMTEPDDDVDTQGPAKRGRSLRRSTIKKGTHQDPLSDDLYSIYHRRMEKEEKKMMNRDREKVYTEADKMKSQLEALQQPHWARVLPAITYVRDPRDRNEMEEKREWTINSLNLLLAKFETWRKQEEKLLGKRSRNPSVSVGHELNDLRLYTKMDRYEFIGDSDTDEEENGLSVTEIKRRRLKRRAKKFGPVIKIRFGENVVVAEPFEYPRVEQL</sequence>
<dbReference type="EMBL" id="LK052894">
    <property type="protein sequence ID" value="CDR42360.1"/>
    <property type="molecule type" value="Genomic_DNA"/>
</dbReference>
<gene>
    <name evidence="3" type="ORF">CYFA0S_09e01948g</name>
</gene>
<dbReference type="GO" id="GO:0033255">
    <property type="term" value="C:SAS acetyltransferase complex"/>
    <property type="evidence" value="ECO:0007669"/>
    <property type="project" value="InterPro"/>
</dbReference>
<feature type="region of interest" description="Disordered" evidence="1">
    <location>
        <begin position="107"/>
        <end position="139"/>
    </location>
</feature>
<dbReference type="PhylomeDB" id="A0A061B5R0"/>
<feature type="compositionally biased region" description="Basic residues" evidence="1">
    <location>
        <begin position="121"/>
        <end position="134"/>
    </location>
</feature>
<dbReference type="PANTHER" id="PTHR38422">
    <property type="entry name" value="SOMETHING ABOUT SILENCING PROTEIN 4"/>
    <property type="match status" value="1"/>
</dbReference>
<evidence type="ECO:0000313" key="3">
    <source>
        <dbReference type="EMBL" id="CDR42360.1"/>
    </source>
</evidence>
<dbReference type="AlphaFoldDB" id="A0A061B5R0"/>
<dbReference type="InterPro" id="IPR029184">
    <property type="entry name" value="Sas4_dom"/>
</dbReference>
<dbReference type="Pfam" id="PF15460">
    <property type="entry name" value="SAS4"/>
    <property type="match status" value="1"/>
</dbReference>
<feature type="domain" description="Something about silencing protein 4" evidence="2">
    <location>
        <begin position="138"/>
        <end position="233"/>
    </location>
</feature>
<reference evidence="3" key="1">
    <citation type="journal article" date="2014" name="Genome Announc.">
        <title>Genome sequence of the yeast Cyberlindnera fabianii (Hansenula fabianii).</title>
        <authorList>
            <person name="Freel K.C."/>
            <person name="Sarilar V."/>
            <person name="Neuveglise C."/>
            <person name="Devillers H."/>
            <person name="Friedrich A."/>
            <person name="Schacherer J."/>
        </authorList>
    </citation>
    <scope>NUCLEOTIDE SEQUENCE</scope>
    <source>
        <strain evidence="3">YJS4271</strain>
    </source>
</reference>